<name>A0A7J7J0G1_BUGNE</name>
<evidence type="ECO:0000313" key="2">
    <source>
        <dbReference type="Proteomes" id="UP000593567"/>
    </source>
</evidence>
<keyword evidence="2" id="KW-1185">Reference proteome</keyword>
<reference evidence="1" key="1">
    <citation type="submission" date="2020-06" db="EMBL/GenBank/DDBJ databases">
        <title>Draft genome of Bugula neritina, a colonial animal packing powerful symbionts and potential medicines.</title>
        <authorList>
            <person name="Rayko M."/>
        </authorList>
    </citation>
    <scope>NUCLEOTIDE SEQUENCE [LARGE SCALE GENOMIC DNA]</scope>
    <source>
        <strain evidence="1">Kwan_BN1</strain>
    </source>
</reference>
<accession>A0A7J7J0G1</accession>
<sequence>MEVGACIVTFISLAVCLLYCCIRPGSFQTFNLALWVCETGQCRGIIHAFVIVCQLLFQSSCPIHQRSTIIPPLSAFSLVLCFSFSESPLRFVWLAFFSCLPVL</sequence>
<protein>
    <submittedName>
        <fullName evidence="1">Uncharacterized protein</fullName>
    </submittedName>
</protein>
<evidence type="ECO:0000313" key="1">
    <source>
        <dbReference type="EMBL" id="KAF6019669.1"/>
    </source>
</evidence>
<dbReference type="Proteomes" id="UP000593567">
    <property type="component" value="Unassembled WGS sequence"/>
</dbReference>
<comment type="caution">
    <text evidence="1">The sequence shown here is derived from an EMBL/GenBank/DDBJ whole genome shotgun (WGS) entry which is preliminary data.</text>
</comment>
<organism evidence="1 2">
    <name type="scientific">Bugula neritina</name>
    <name type="common">Brown bryozoan</name>
    <name type="synonym">Sertularia neritina</name>
    <dbReference type="NCBI Taxonomy" id="10212"/>
    <lineage>
        <taxon>Eukaryota</taxon>
        <taxon>Metazoa</taxon>
        <taxon>Spiralia</taxon>
        <taxon>Lophotrochozoa</taxon>
        <taxon>Bryozoa</taxon>
        <taxon>Gymnolaemata</taxon>
        <taxon>Cheilostomatida</taxon>
        <taxon>Flustrina</taxon>
        <taxon>Buguloidea</taxon>
        <taxon>Bugulidae</taxon>
        <taxon>Bugula</taxon>
    </lineage>
</organism>
<dbReference type="AlphaFoldDB" id="A0A7J7J0G1"/>
<gene>
    <name evidence="1" type="ORF">EB796_022032</name>
</gene>
<proteinExistence type="predicted"/>
<dbReference type="EMBL" id="VXIV02003216">
    <property type="protein sequence ID" value="KAF6019669.1"/>
    <property type="molecule type" value="Genomic_DNA"/>
</dbReference>